<dbReference type="InterPro" id="IPR000047">
    <property type="entry name" value="HTH_motif"/>
</dbReference>
<feature type="compositionally biased region" description="Low complexity" evidence="8">
    <location>
        <begin position="204"/>
        <end position="216"/>
    </location>
</feature>
<dbReference type="GO" id="GO:0000978">
    <property type="term" value="F:RNA polymerase II cis-regulatory region sequence-specific DNA binding"/>
    <property type="evidence" value="ECO:0007669"/>
    <property type="project" value="TreeGrafter"/>
</dbReference>
<dbReference type="PROSITE" id="PS50071">
    <property type="entry name" value="HOMEOBOX_2"/>
    <property type="match status" value="1"/>
</dbReference>
<dbReference type="GO" id="GO:0007420">
    <property type="term" value="P:brain development"/>
    <property type="evidence" value="ECO:0007669"/>
    <property type="project" value="TreeGrafter"/>
</dbReference>
<feature type="compositionally biased region" description="Acidic residues" evidence="8">
    <location>
        <begin position="219"/>
        <end position="232"/>
    </location>
</feature>
<keyword evidence="5 6" id="KW-0539">Nucleus</keyword>
<keyword evidence="10" id="KW-1185">Reference proteome</keyword>
<dbReference type="WBParaSite" id="Pan_g20729.t1">
    <property type="protein sequence ID" value="Pan_g20729.t1"/>
    <property type="gene ID" value="Pan_g20729"/>
</dbReference>
<feature type="region of interest" description="Disordered" evidence="8">
    <location>
        <begin position="40"/>
        <end position="73"/>
    </location>
</feature>
<dbReference type="PANTHER" id="PTHR24339">
    <property type="entry name" value="HOMEOBOX PROTEIN EMX-RELATED"/>
    <property type="match status" value="1"/>
</dbReference>
<dbReference type="PANTHER" id="PTHR24339:SF28">
    <property type="entry name" value="E5-RELATED"/>
    <property type="match status" value="1"/>
</dbReference>
<evidence type="ECO:0000256" key="1">
    <source>
        <dbReference type="ARBA" id="ARBA00004123"/>
    </source>
</evidence>
<dbReference type="InterPro" id="IPR009057">
    <property type="entry name" value="Homeodomain-like_sf"/>
</dbReference>
<proteinExistence type="inferred from homology"/>
<feature type="region of interest" description="Disordered" evidence="8">
    <location>
        <begin position="201"/>
        <end position="232"/>
    </location>
</feature>
<name>A0A7E4VIW0_PANRE</name>
<evidence type="ECO:0000256" key="6">
    <source>
        <dbReference type="PROSITE-ProRule" id="PRU00108"/>
    </source>
</evidence>
<dbReference type="GO" id="GO:0005634">
    <property type="term" value="C:nucleus"/>
    <property type="evidence" value="ECO:0007669"/>
    <property type="project" value="UniProtKB-SubCell"/>
</dbReference>
<evidence type="ECO:0000256" key="8">
    <source>
        <dbReference type="SAM" id="MobiDB-lite"/>
    </source>
</evidence>
<feature type="DNA-binding region" description="Homeobox" evidence="6">
    <location>
        <begin position="143"/>
        <end position="202"/>
    </location>
</feature>
<accession>A0A7E4VIW0</accession>
<dbReference type="FunFam" id="1.10.10.60:FF:000081">
    <property type="entry name" value="Empty spiracles homeobox 2"/>
    <property type="match status" value="1"/>
</dbReference>
<evidence type="ECO:0000259" key="9">
    <source>
        <dbReference type="PROSITE" id="PS50071"/>
    </source>
</evidence>
<dbReference type="InterPro" id="IPR001356">
    <property type="entry name" value="HD"/>
</dbReference>
<dbReference type="GO" id="GO:0030182">
    <property type="term" value="P:neuron differentiation"/>
    <property type="evidence" value="ECO:0007669"/>
    <property type="project" value="TreeGrafter"/>
</dbReference>
<evidence type="ECO:0000256" key="3">
    <source>
        <dbReference type="ARBA" id="ARBA00023125"/>
    </source>
</evidence>
<dbReference type="GO" id="GO:0000981">
    <property type="term" value="F:DNA-binding transcription factor activity, RNA polymerase II-specific"/>
    <property type="evidence" value="ECO:0007669"/>
    <property type="project" value="InterPro"/>
</dbReference>
<dbReference type="CDD" id="cd00086">
    <property type="entry name" value="homeodomain"/>
    <property type="match status" value="1"/>
</dbReference>
<dbReference type="PRINTS" id="PR00024">
    <property type="entry name" value="HOMEOBOX"/>
</dbReference>
<evidence type="ECO:0000256" key="2">
    <source>
        <dbReference type="ARBA" id="ARBA00007397"/>
    </source>
</evidence>
<dbReference type="SUPFAM" id="SSF46689">
    <property type="entry name" value="Homeodomain-like"/>
    <property type="match status" value="1"/>
</dbReference>
<evidence type="ECO:0000256" key="7">
    <source>
        <dbReference type="RuleBase" id="RU000682"/>
    </source>
</evidence>
<keyword evidence="3 6" id="KW-0238">DNA-binding</keyword>
<evidence type="ECO:0000256" key="5">
    <source>
        <dbReference type="ARBA" id="ARBA00023242"/>
    </source>
</evidence>
<reference evidence="10" key="1">
    <citation type="journal article" date="2013" name="Genetics">
        <title>The draft genome and transcriptome of Panagrellus redivivus are shaped by the harsh demands of a free-living lifestyle.</title>
        <authorList>
            <person name="Srinivasan J."/>
            <person name="Dillman A.R."/>
            <person name="Macchietto M.G."/>
            <person name="Heikkinen L."/>
            <person name="Lakso M."/>
            <person name="Fracchia K.M."/>
            <person name="Antoshechkin I."/>
            <person name="Mortazavi A."/>
            <person name="Wong G."/>
            <person name="Sternberg P.W."/>
        </authorList>
    </citation>
    <scope>NUCLEOTIDE SEQUENCE [LARGE SCALE GENOMIC DNA]</scope>
    <source>
        <strain evidence="10">MT8872</strain>
    </source>
</reference>
<sequence length="232" mass="25669">MQLISVTYVVIYYAMALNPKARQVPSVMATQSNFSIESLVKPTEQASHSRPESTAESGDEGEERGVPSTSSVSSAPICQTLSYLDVLMPHVQMACSNPFFGNSASNDNSPQRLMSTQWLDMLQQSLVNGDIPASLFLQPLRKTKRIRTAFSPSQLIHLEKAFESNHYVIGAERKQLAAKLSLTETQVKVWFQNRRTKHKRLKLEASGENASASGSADESREDLDMDDLDDSA</sequence>
<dbReference type="Gene3D" id="1.10.10.60">
    <property type="entry name" value="Homeodomain-like"/>
    <property type="match status" value="1"/>
</dbReference>
<comment type="subcellular location">
    <subcellularLocation>
        <location evidence="1 6 7">Nucleus</location>
    </subcellularLocation>
</comment>
<keyword evidence="4 6" id="KW-0371">Homeobox</keyword>
<organism evidence="10 11">
    <name type="scientific">Panagrellus redivivus</name>
    <name type="common">Microworm</name>
    <dbReference type="NCBI Taxonomy" id="6233"/>
    <lineage>
        <taxon>Eukaryota</taxon>
        <taxon>Metazoa</taxon>
        <taxon>Ecdysozoa</taxon>
        <taxon>Nematoda</taxon>
        <taxon>Chromadorea</taxon>
        <taxon>Rhabditida</taxon>
        <taxon>Tylenchina</taxon>
        <taxon>Panagrolaimomorpha</taxon>
        <taxon>Panagrolaimoidea</taxon>
        <taxon>Panagrolaimidae</taxon>
        <taxon>Panagrellus</taxon>
    </lineage>
</organism>
<evidence type="ECO:0000313" key="10">
    <source>
        <dbReference type="Proteomes" id="UP000492821"/>
    </source>
</evidence>
<dbReference type="InterPro" id="IPR050877">
    <property type="entry name" value="EMX-VAX-Noto_Homeobox_TFs"/>
</dbReference>
<evidence type="ECO:0000256" key="4">
    <source>
        <dbReference type="ARBA" id="ARBA00023155"/>
    </source>
</evidence>
<dbReference type="InterPro" id="IPR017970">
    <property type="entry name" value="Homeobox_CS"/>
</dbReference>
<dbReference type="PROSITE" id="PS00027">
    <property type="entry name" value="HOMEOBOX_1"/>
    <property type="match status" value="1"/>
</dbReference>
<feature type="domain" description="Homeobox" evidence="9">
    <location>
        <begin position="141"/>
        <end position="201"/>
    </location>
</feature>
<comment type="similarity">
    <text evidence="2">Belongs to the EMX homeobox family.</text>
</comment>
<dbReference type="InterPro" id="IPR020479">
    <property type="entry name" value="HD_metazoa"/>
</dbReference>
<dbReference type="SMART" id="SM00389">
    <property type="entry name" value="HOX"/>
    <property type="match status" value="1"/>
</dbReference>
<evidence type="ECO:0000313" key="11">
    <source>
        <dbReference type="WBParaSite" id="Pan_g20729.t1"/>
    </source>
</evidence>
<dbReference type="Pfam" id="PF00046">
    <property type="entry name" value="Homeodomain"/>
    <property type="match status" value="1"/>
</dbReference>
<dbReference type="AlphaFoldDB" id="A0A7E4VIW0"/>
<dbReference type="PRINTS" id="PR00031">
    <property type="entry name" value="HTHREPRESSR"/>
</dbReference>
<dbReference type="Proteomes" id="UP000492821">
    <property type="component" value="Unassembled WGS sequence"/>
</dbReference>
<protein>
    <submittedName>
        <fullName evidence="11">Homeobox domain-containing protein</fullName>
    </submittedName>
</protein>
<reference evidence="11" key="2">
    <citation type="submission" date="2020-10" db="UniProtKB">
        <authorList>
            <consortium name="WormBaseParasite"/>
        </authorList>
    </citation>
    <scope>IDENTIFICATION</scope>
</reference>